<proteinExistence type="predicted"/>
<evidence type="ECO:0000256" key="1">
    <source>
        <dbReference type="SAM" id="MobiDB-lite"/>
    </source>
</evidence>
<feature type="region of interest" description="Disordered" evidence="1">
    <location>
        <begin position="183"/>
        <end position="254"/>
    </location>
</feature>
<gene>
    <name evidence="2" type="ORF">SAMN04489712_113129</name>
</gene>
<feature type="region of interest" description="Disordered" evidence="1">
    <location>
        <begin position="63"/>
        <end position="126"/>
    </location>
</feature>
<feature type="region of interest" description="Disordered" evidence="1">
    <location>
        <begin position="151"/>
        <end position="171"/>
    </location>
</feature>
<feature type="compositionally biased region" description="Basic residues" evidence="1">
    <location>
        <begin position="90"/>
        <end position="107"/>
    </location>
</feature>
<keyword evidence="3" id="KW-1185">Reference proteome</keyword>
<dbReference type="EMBL" id="FNVO01000013">
    <property type="protein sequence ID" value="SEG80678.1"/>
    <property type="molecule type" value="Genomic_DNA"/>
</dbReference>
<feature type="compositionally biased region" description="Basic and acidic residues" evidence="1">
    <location>
        <begin position="221"/>
        <end position="238"/>
    </location>
</feature>
<dbReference type="Proteomes" id="UP000236723">
    <property type="component" value="Unassembled WGS sequence"/>
</dbReference>
<name>A0A1H6D6U5_9ACTN</name>
<accession>A0A1H6D6U5</accession>
<evidence type="ECO:0000313" key="2">
    <source>
        <dbReference type="EMBL" id="SEG80678.1"/>
    </source>
</evidence>
<protein>
    <submittedName>
        <fullName evidence="2">Uncharacterized protein</fullName>
    </submittedName>
</protein>
<sequence length="254" mass="28010">MTGTGRSHEIMFVTPAVPHRFPVFPRSIGGAGRPVRTAVSTALRRTHDILHWRPGNSACCSPWPLPRSRPVTSGIGGPAGRPRPPDRPHLGRPHLGRPHLGRPHAGRHTLPSRLGRPRLGRPYLGRPYLGRPYLGRPYLGRPYLGRPHLAVRDQRRGTSGVPPRGRARGRRFGILRCPDPGRRLVRWPGSGKDGAGRVATRLGRPSEKRLGELPALPAFHGGEDVRTAEEDSDRDRPSRRQRRRSPPAAPPPTA</sequence>
<evidence type="ECO:0000313" key="3">
    <source>
        <dbReference type="Proteomes" id="UP000236723"/>
    </source>
</evidence>
<organism evidence="2 3">
    <name type="scientific">Thermomonospora echinospora</name>
    <dbReference type="NCBI Taxonomy" id="1992"/>
    <lineage>
        <taxon>Bacteria</taxon>
        <taxon>Bacillati</taxon>
        <taxon>Actinomycetota</taxon>
        <taxon>Actinomycetes</taxon>
        <taxon>Streptosporangiales</taxon>
        <taxon>Thermomonosporaceae</taxon>
        <taxon>Thermomonospora</taxon>
    </lineage>
</organism>
<dbReference type="AlphaFoldDB" id="A0A1H6D6U5"/>
<reference evidence="3" key="1">
    <citation type="submission" date="2016-10" db="EMBL/GenBank/DDBJ databases">
        <authorList>
            <person name="Varghese N."/>
            <person name="Submissions S."/>
        </authorList>
    </citation>
    <scope>NUCLEOTIDE SEQUENCE [LARGE SCALE GENOMIC DNA]</scope>
    <source>
        <strain evidence="3">DSM 43163</strain>
    </source>
</reference>